<evidence type="ECO:0000256" key="7">
    <source>
        <dbReference type="ARBA" id="ARBA00032722"/>
    </source>
</evidence>
<dbReference type="PROSITE" id="PS51379">
    <property type="entry name" value="4FE4S_FER_2"/>
    <property type="match status" value="2"/>
</dbReference>
<dbReference type="Proteomes" id="UP000589520">
    <property type="component" value="Unassembled WGS sequence"/>
</dbReference>
<evidence type="ECO:0000256" key="2">
    <source>
        <dbReference type="ARBA" id="ARBA00022723"/>
    </source>
</evidence>
<dbReference type="PANTHER" id="PTHR43073">
    <property type="entry name" value="DIHYDROPYRIMIDINE DEHYDROGENASE [NADP(+)]"/>
    <property type="match status" value="1"/>
</dbReference>
<dbReference type="EMBL" id="JACCCW010000001">
    <property type="protein sequence ID" value="NYF79060.1"/>
    <property type="molecule type" value="Genomic_DNA"/>
</dbReference>
<dbReference type="AlphaFoldDB" id="A0A7Y9TGR6"/>
<keyword evidence="5" id="KW-0411">Iron-sulfur</keyword>
<dbReference type="SUPFAM" id="SSF54862">
    <property type="entry name" value="4Fe-4S ferredoxins"/>
    <property type="match status" value="1"/>
</dbReference>
<comment type="catalytic activity">
    <reaction evidence="8">
        <text>5,6-dihydrothymine + NAD(+) = thymine + NADH + H(+)</text>
        <dbReference type="Rhea" id="RHEA:28791"/>
        <dbReference type="ChEBI" id="CHEBI:15378"/>
        <dbReference type="ChEBI" id="CHEBI:17821"/>
        <dbReference type="ChEBI" id="CHEBI:27468"/>
        <dbReference type="ChEBI" id="CHEBI:57540"/>
        <dbReference type="ChEBI" id="CHEBI:57945"/>
        <dbReference type="EC" id="1.3.1.1"/>
    </reaction>
</comment>
<dbReference type="EC" id="1.3.1.1" evidence="12"/>
<evidence type="ECO:0000259" key="13">
    <source>
        <dbReference type="PROSITE" id="PS51379"/>
    </source>
</evidence>
<sequence length="494" mass="53875">MPTLENTFAGIKCLNPFWLASAPPTNSGEQVMRAFDAGWGGAVWKTIGAPVTNVSSRYSSIDWAGQKMMGFNNIELISDRPQQTNLDEIREVKRRYPKHVVIASLMVESNPQAWHDIVDRAEDAGADGLELNFGCPHGMSERGMGSAVGQVPEYCQQITEWVKEKARTPVIVKLTPNISDIRIPARAAKRAGADALSAINTINSITGINLDTLEPRPMVDGKSSHGGYCGPAVKPIALNMVQQVNSDFTDGTPLPMSGIGGIGTWQDAAEFTLLGCGNVQVCTAAMHYGYRIVEDMADGLLAWMRQKGYNTIDDFRGLSLPNVREWKNLNLNYRVVAEIHADKCIGCQLCYTACWDGAHQCIHMDRTENPQPTFAGTDPRYEMHVPNLHNMPTPDQRFAQSVKTISTTPIPKLDLDGAGTTGPYGTPLSRIPRIDEDECVGCNLCSLVCPVPDCITMERRDDPTITPNTWAERVATGAVPAGAIDTNHGNPNHS</sequence>
<evidence type="ECO:0000256" key="10">
    <source>
        <dbReference type="ARBA" id="ARBA00049578"/>
    </source>
</evidence>
<dbReference type="GO" id="GO:0046872">
    <property type="term" value="F:metal ion binding"/>
    <property type="evidence" value="ECO:0007669"/>
    <property type="project" value="UniProtKB-KW"/>
</dbReference>
<evidence type="ECO:0000256" key="12">
    <source>
        <dbReference type="ARBA" id="ARBA00049728"/>
    </source>
</evidence>
<dbReference type="NCBIfam" id="NF006183">
    <property type="entry name" value="PRK08318.1"/>
    <property type="match status" value="1"/>
</dbReference>
<keyword evidence="4" id="KW-0408">Iron</keyword>
<evidence type="ECO:0000256" key="6">
    <source>
        <dbReference type="ARBA" id="ARBA00030119"/>
    </source>
</evidence>
<dbReference type="Gene3D" id="3.30.70.20">
    <property type="match status" value="2"/>
</dbReference>
<evidence type="ECO:0000256" key="4">
    <source>
        <dbReference type="ARBA" id="ARBA00023004"/>
    </source>
</evidence>
<dbReference type="InterPro" id="IPR013785">
    <property type="entry name" value="Aldolase_TIM"/>
</dbReference>
<evidence type="ECO:0000256" key="9">
    <source>
        <dbReference type="ARBA" id="ARBA00048792"/>
    </source>
</evidence>
<comment type="subunit">
    <text evidence="11">Heterotetramer of 2 PreA and 2 PreT subunits.</text>
</comment>
<comment type="caution">
    <text evidence="14">The sequence shown here is derived from an EMBL/GenBank/DDBJ whole genome shotgun (WGS) entry which is preliminary data.</text>
</comment>
<dbReference type="GO" id="GO:0005737">
    <property type="term" value="C:cytoplasm"/>
    <property type="evidence" value="ECO:0007669"/>
    <property type="project" value="InterPro"/>
</dbReference>
<evidence type="ECO:0000313" key="14">
    <source>
        <dbReference type="EMBL" id="NYF79060.1"/>
    </source>
</evidence>
<dbReference type="Pfam" id="PF01180">
    <property type="entry name" value="DHO_dh"/>
    <property type="match status" value="1"/>
</dbReference>
<feature type="domain" description="4Fe-4S ferredoxin-type" evidence="13">
    <location>
        <begin position="335"/>
        <end position="364"/>
    </location>
</feature>
<evidence type="ECO:0000256" key="3">
    <source>
        <dbReference type="ARBA" id="ARBA00023002"/>
    </source>
</evidence>
<dbReference type="PROSITE" id="PS00198">
    <property type="entry name" value="4FE4S_FER_1"/>
    <property type="match status" value="1"/>
</dbReference>
<comment type="function">
    <text evidence="10">Involved in pyrimidine base degradation. Catalyzes physiologically the reduction of uracil to 5,6-dihydrouracil (DHU) by using NADH as a specific cosubstrate. It also catalyzes the reverse reaction and the reduction of thymine to 5,6-dihydrothymine (DHT).</text>
</comment>
<comment type="similarity">
    <text evidence="1">Belongs to the dihydropyrimidine dehydrogenase family.</text>
</comment>
<comment type="catalytic activity">
    <reaction evidence="9">
        <text>5,6-dihydrouracil + NAD(+) = uracil + NADH + H(+)</text>
        <dbReference type="Rhea" id="RHEA:20189"/>
        <dbReference type="ChEBI" id="CHEBI:15378"/>
        <dbReference type="ChEBI" id="CHEBI:15901"/>
        <dbReference type="ChEBI" id="CHEBI:17568"/>
        <dbReference type="ChEBI" id="CHEBI:57540"/>
        <dbReference type="ChEBI" id="CHEBI:57945"/>
        <dbReference type="EC" id="1.3.1.1"/>
    </reaction>
</comment>
<evidence type="ECO:0000256" key="1">
    <source>
        <dbReference type="ARBA" id="ARBA00010804"/>
    </source>
</evidence>
<protein>
    <recommendedName>
        <fullName evidence="12">dihydrouracil dehydrogenase (NAD(+))</fullName>
        <ecNumber evidence="12">1.3.1.1</ecNumber>
    </recommendedName>
    <alternativeName>
        <fullName evidence="7">Dihydrothymine dehydrogenase</fullName>
    </alternativeName>
    <alternativeName>
        <fullName evidence="6">Dihydrouracil dehydrogenase</fullName>
    </alternativeName>
</protein>
<accession>A0A7Y9TGR6</accession>
<keyword evidence="15" id="KW-1185">Reference proteome</keyword>
<dbReference type="GO" id="GO:0004159">
    <property type="term" value="F:dihydropyrimidine dehydrogenase (NAD+) activity"/>
    <property type="evidence" value="ECO:0007669"/>
    <property type="project" value="UniProtKB-EC"/>
</dbReference>
<keyword evidence="3 14" id="KW-0560">Oxidoreductase</keyword>
<dbReference type="InterPro" id="IPR005720">
    <property type="entry name" value="Dihydroorotate_DH_cat"/>
</dbReference>
<evidence type="ECO:0000256" key="11">
    <source>
        <dbReference type="ARBA" id="ARBA00049714"/>
    </source>
</evidence>
<dbReference type="FunFam" id="3.20.20.70:FF:000027">
    <property type="entry name" value="Dihydropyrimidine dehydrogenase [NADP(+)]"/>
    <property type="match status" value="1"/>
</dbReference>
<dbReference type="Pfam" id="PF00037">
    <property type="entry name" value="Fer4"/>
    <property type="match status" value="1"/>
</dbReference>
<keyword evidence="2" id="KW-0479">Metal-binding</keyword>
<evidence type="ECO:0000256" key="8">
    <source>
        <dbReference type="ARBA" id="ARBA00047685"/>
    </source>
</evidence>
<dbReference type="Gene3D" id="3.20.20.70">
    <property type="entry name" value="Aldolase class I"/>
    <property type="match status" value="1"/>
</dbReference>
<organism evidence="14 15">
    <name type="scientific">Granulicella arctica</name>
    <dbReference type="NCBI Taxonomy" id="940613"/>
    <lineage>
        <taxon>Bacteria</taxon>
        <taxon>Pseudomonadati</taxon>
        <taxon>Acidobacteriota</taxon>
        <taxon>Terriglobia</taxon>
        <taxon>Terriglobales</taxon>
        <taxon>Acidobacteriaceae</taxon>
        <taxon>Granulicella</taxon>
    </lineage>
</organism>
<dbReference type="PANTHER" id="PTHR43073:SF2">
    <property type="entry name" value="DIHYDROPYRIMIDINE DEHYDROGENASE [NADP(+)]"/>
    <property type="match status" value="1"/>
</dbReference>
<dbReference type="RefSeq" id="WP_179488973.1">
    <property type="nucleotide sequence ID" value="NZ_JACCCW010000001.1"/>
</dbReference>
<dbReference type="CDD" id="cd02940">
    <property type="entry name" value="DHPD_FMN"/>
    <property type="match status" value="1"/>
</dbReference>
<dbReference type="InterPro" id="IPR017900">
    <property type="entry name" value="4Fe4S_Fe_S_CS"/>
</dbReference>
<evidence type="ECO:0000256" key="5">
    <source>
        <dbReference type="ARBA" id="ARBA00023014"/>
    </source>
</evidence>
<evidence type="ECO:0000313" key="15">
    <source>
        <dbReference type="Proteomes" id="UP000589520"/>
    </source>
</evidence>
<dbReference type="SUPFAM" id="SSF51395">
    <property type="entry name" value="FMN-linked oxidoreductases"/>
    <property type="match status" value="1"/>
</dbReference>
<feature type="domain" description="4Fe-4S ferredoxin-type" evidence="13">
    <location>
        <begin position="430"/>
        <end position="460"/>
    </location>
</feature>
<gene>
    <name evidence="14" type="ORF">HDF17_001347</name>
</gene>
<name>A0A7Y9TGR6_9BACT</name>
<reference evidence="14 15" key="1">
    <citation type="submission" date="2020-07" db="EMBL/GenBank/DDBJ databases">
        <title>Genomic Encyclopedia of Type Strains, Phase IV (KMG-V): Genome sequencing to study the core and pangenomes of soil and plant-associated prokaryotes.</title>
        <authorList>
            <person name="Whitman W."/>
        </authorList>
    </citation>
    <scope>NUCLEOTIDE SEQUENCE [LARGE SCALE GENOMIC DNA]</scope>
    <source>
        <strain evidence="14 15">X4EP2</strain>
    </source>
</reference>
<dbReference type="GO" id="GO:0051536">
    <property type="term" value="F:iron-sulfur cluster binding"/>
    <property type="evidence" value="ECO:0007669"/>
    <property type="project" value="UniProtKB-KW"/>
</dbReference>
<dbReference type="InterPro" id="IPR017896">
    <property type="entry name" value="4Fe4S_Fe-S-bd"/>
</dbReference>
<proteinExistence type="inferred from homology"/>